<protein>
    <submittedName>
        <fullName evidence="2">LPS export ABC transporter periplasmic protein LptC</fullName>
    </submittedName>
</protein>
<dbReference type="InterPro" id="IPR010664">
    <property type="entry name" value="LipoPS_assembly_LptC-rel"/>
</dbReference>
<sequence>MATFDNAYSRFVVMAKVVLPLVALGILSTLFLFSKSKDAELTIPYAEVDVESIARDQIIGEPTYTGVTRDGSAISISALSARPRDGDTTYMLAEDLQAVITTPDGTIIDIEAIAGTVDSVGNQAILNGNVQIVTSTGYQINTPSLMSSLNDTDLSSDAGVQAKGPLGVLDAGGMHLTETAENGYLLVFNGGVKLVYTPQN</sequence>
<name>A0ABX2IMY9_9RHOB</name>
<reference evidence="2 3" key="1">
    <citation type="submission" date="2020-06" db="EMBL/GenBank/DDBJ databases">
        <title>Sulfitobacter algicola sp. nov., isolated from green algae.</title>
        <authorList>
            <person name="Wang C."/>
        </authorList>
    </citation>
    <scope>NUCLEOTIDE SEQUENCE [LARGE SCALE GENOMIC DNA]</scope>
    <source>
        <strain evidence="2 3">1151</strain>
    </source>
</reference>
<dbReference type="EMBL" id="JABUFE010000001">
    <property type="protein sequence ID" value="NSX53351.1"/>
    <property type="molecule type" value="Genomic_DNA"/>
</dbReference>
<evidence type="ECO:0000313" key="3">
    <source>
        <dbReference type="Proteomes" id="UP000777935"/>
    </source>
</evidence>
<keyword evidence="1" id="KW-1133">Transmembrane helix</keyword>
<keyword evidence="1" id="KW-0472">Membrane</keyword>
<evidence type="ECO:0000313" key="2">
    <source>
        <dbReference type="EMBL" id="NSX53351.1"/>
    </source>
</evidence>
<comment type="caution">
    <text evidence="2">The sequence shown here is derived from an EMBL/GenBank/DDBJ whole genome shotgun (WGS) entry which is preliminary data.</text>
</comment>
<proteinExistence type="predicted"/>
<organism evidence="2 3">
    <name type="scientific">Parasulfitobacter algicola</name>
    <dbReference type="NCBI Taxonomy" id="2614809"/>
    <lineage>
        <taxon>Bacteria</taxon>
        <taxon>Pseudomonadati</taxon>
        <taxon>Pseudomonadota</taxon>
        <taxon>Alphaproteobacteria</taxon>
        <taxon>Rhodobacterales</taxon>
        <taxon>Roseobacteraceae</taxon>
        <taxon>Parasulfitobacter</taxon>
    </lineage>
</organism>
<keyword evidence="1" id="KW-0812">Transmembrane</keyword>
<keyword evidence="3" id="KW-1185">Reference proteome</keyword>
<gene>
    <name evidence="2" type="primary">lptC</name>
    <name evidence="2" type="ORF">HRQ87_00895</name>
</gene>
<dbReference type="Gene3D" id="2.60.450.10">
    <property type="entry name" value="Lipopolysaccharide (LPS) transport protein A like domain"/>
    <property type="match status" value="1"/>
</dbReference>
<evidence type="ECO:0000256" key="1">
    <source>
        <dbReference type="SAM" id="Phobius"/>
    </source>
</evidence>
<dbReference type="Pfam" id="PF06835">
    <property type="entry name" value="LptC"/>
    <property type="match status" value="1"/>
</dbReference>
<accession>A0ABX2IMY9</accession>
<dbReference type="RefSeq" id="WP_174134471.1">
    <property type="nucleotide sequence ID" value="NZ_JABUFE010000001.1"/>
</dbReference>
<feature type="transmembrane region" description="Helical" evidence="1">
    <location>
        <begin position="12"/>
        <end position="33"/>
    </location>
</feature>
<dbReference type="Proteomes" id="UP000777935">
    <property type="component" value="Unassembled WGS sequence"/>
</dbReference>